<gene>
    <name evidence="2" type="ORF">PSNMU_V1.4_AUG-EV-PASAV3_0017080</name>
</gene>
<name>A0A448YYZ8_9STRA</name>
<accession>A0A448YYZ8</accession>
<evidence type="ECO:0000256" key="1">
    <source>
        <dbReference type="SAM" id="MobiDB-lite"/>
    </source>
</evidence>
<keyword evidence="3" id="KW-1185">Reference proteome</keyword>
<dbReference type="AlphaFoldDB" id="A0A448YYZ8"/>
<dbReference type="Proteomes" id="UP000291116">
    <property type="component" value="Unassembled WGS sequence"/>
</dbReference>
<reference evidence="2 3" key="1">
    <citation type="submission" date="2019-01" db="EMBL/GenBank/DDBJ databases">
        <authorList>
            <person name="Ferrante I. M."/>
        </authorList>
    </citation>
    <scope>NUCLEOTIDE SEQUENCE [LARGE SCALE GENOMIC DNA]</scope>
    <source>
        <strain evidence="2 3">B856</strain>
    </source>
</reference>
<proteinExistence type="predicted"/>
<protein>
    <submittedName>
        <fullName evidence="2">Uncharacterized protein</fullName>
    </submittedName>
</protein>
<sequence length="69" mass="7218">MIIPAFVSCSWDLDGGGDDGGDAGEIGNRVGETSIASTQKEWDVPLEEERDNVPVDRVPPGDDGGVGLF</sequence>
<evidence type="ECO:0000313" key="2">
    <source>
        <dbReference type="EMBL" id="VEU34985.1"/>
    </source>
</evidence>
<feature type="region of interest" description="Disordered" evidence="1">
    <location>
        <begin position="12"/>
        <end position="69"/>
    </location>
</feature>
<dbReference type="EMBL" id="CAACVS010000045">
    <property type="protein sequence ID" value="VEU34985.1"/>
    <property type="molecule type" value="Genomic_DNA"/>
</dbReference>
<organism evidence="2 3">
    <name type="scientific">Pseudo-nitzschia multistriata</name>
    <dbReference type="NCBI Taxonomy" id="183589"/>
    <lineage>
        <taxon>Eukaryota</taxon>
        <taxon>Sar</taxon>
        <taxon>Stramenopiles</taxon>
        <taxon>Ochrophyta</taxon>
        <taxon>Bacillariophyta</taxon>
        <taxon>Bacillariophyceae</taxon>
        <taxon>Bacillariophycidae</taxon>
        <taxon>Bacillariales</taxon>
        <taxon>Bacillariaceae</taxon>
        <taxon>Pseudo-nitzschia</taxon>
    </lineage>
</organism>
<evidence type="ECO:0000313" key="3">
    <source>
        <dbReference type="Proteomes" id="UP000291116"/>
    </source>
</evidence>